<proteinExistence type="predicted"/>
<dbReference type="CDD" id="cd07067">
    <property type="entry name" value="HP_PGM_like"/>
    <property type="match status" value="1"/>
</dbReference>
<dbReference type="InterPro" id="IPR013078">
    <property type="entry name" value="His_Pase_superF_clade-1"/>
</dbReference>
<dbReference type="SUPFAM" id="SSF53254">
    <property type="entry name" value="Phosphoglycerate mutase-like"/>
    <property type="match status" value="1"/>
</dbReference>
<evidence type="ECO:0000313" key="2">
    <source>
        <dbReference type="Proteomes" id="UP000182373"/>
    </source>
</evidence>
<dbReference type="InterPro" id="IPR029033">
    <property type="entry name" value="His_PPase_superfam"/>
</dbReference>
<dbReference type="EMBL" id="CP018191">
    <property type="protein sequence ID" value="APH55705.1"/>
    <property type="molecule type" value="Genomic_DNA"/>
</dbReference>
<accession>A0AAC9K906</accession>
<organism evidence="1 2">
    <name type="scientific">Granulibacter bethesdensis</name>
    <dbReference type="NCBI Taxonomy" id="364410"/>
    <lineage>
        <taxon>Bacteria</taxon>
        <taxon>Pseudomonadati</taxon>
        <taxon>Pseudomonadota</taxon>
        <taxon>Alphaproteobacteria</taxon>
        <taxon>Acetobacterales</taxon>
        <taxon>Acetobacteraceae</taxon>
        <taxon>Granulibacter</taxon>
    </lineage>
</organism>
<protein>
    <submittedName>
        <fullName evidence="1">Phosphoglycerate mutase/fructose-2,6-bisphosphatase</fullName>
    </submittedName>
</protein>
<gene>
    <name evidence="1" type="ORF">GbCGDNIH9_2372</name>
</gene>
<sequence length="224" mass="24800">MQWTDRRKSRPFLSMQSVFCEGEKAVTLRLILLCHAATEATRQARFPHDEPIRERERQRLATWNSSLPAKMAHLFLSPASRVQQTAEALHLPERAGRTEITAALADLDYGAWRGRTMADCAQSMPSAVQTWIKDPDAAPHGGESISALLSRVSAWLDGVADHSDGYVMAVTHAAVMRAAVIHALAAPADAFWRIDIAPLSRVEMNAGDRRWQLRGIIPAHHEPG</sequence>
<dbReference type="AlphaFoldDB" id="A0AAC9K906"/>
<dbReference type="Proteomes" id="UP000182373">
    <property type="component" value="Chromosome"/>
</dbReference>
<dbReference type="Gene3D" id="3.40.50.1240">
    <property type="entry name" value="Phosphoglycerate mutase-like"/>
    <property type="match status" value="1"/>
</dbReference>
<evidence type="ECO:0000313" key="1">
    <source>
        <dbReference type="EMBL" id="APH55705.1"/>
    </source>
</evidence>
<reference evidence="2" key="1">
    <citation type="submission" date="2016-11" db="EMBL/GenBank/DDBJ databases">
        <title>Comparative genomic and phenotypic analysis of Granulibacter bethesdensis clinical isolates from patients with chronic granulomatous disease.</title>
        <authorList>
            <person name="Zarember K.A."/>
            <person name="Porcella S.F."/>
            <person name="Chu J."/>
            <person name="Ding L."/>
            <person name="Dahlstrom E."/>
            <person name="Barbian K."/>
            <person name="Martens C."/>
            <person name="Sykora L."/>
            <person name="Kramer S."/>
            <person name="Pettinato A.M."/>
            <person name="Hong H."/>
            <person name="Wald G."/>
            <person name="Berg L.J."/>
            <person name="Rogge L.S."/>
            <person name="Greenberg D.E."/>
            <person name="Falcone E.L."/>
            <person name="Neves J.F."/>
            <person name="Simoes M.J."/>
            <person name="Casal M."/>
            <person name="Rodriguez-Lopez F.C."/>
            <person name="Zelazny A."/>
            <person name="Gallin J.I."/>
            <person name="Holland S.M."/>
        </authorList>
    </citation>
    <scope>NUCLEOTIDE SEQUENCE [LARGE SCALE GENOMIC DNA]</scope>
    <source>
        <strain evidence="2">NIH9.1</strain>
    </source>
</reference>
<dbReference type="Pfam" id="PF00300">
    <property type="entry name" value="His_Phos_1"/>
    <property type="match status" value="1"/>
</dbReference>
<name>A0AAC9K906_9PROT</name>
<dbReference type="SMART" id="SM00855">
    <property type="entry name" value="PGAM"/>
    <property type="match status" value="1"/>
</dbReference>